<feature type="compositionally biased region" description="Low complexity" evidence="6">
    <location>
        <begin position="234"/>
        <end position="243"/>
    </location>
</feature>
<protein>
    <recommendedName>
        <fullName evidence="2 5">peptidylprolyl isomerase</fullName>
        <ecNumber evidence="2 5">5.2.1.8</ecNumber>
    </recommendedName>
</protein>
<dbReference type="PANTHER" id="PTHR43811">
    <property type="entry name" value="FKBP-TYPE PEPTIDYL-PROLYL CIS-TRANS ISOMERASE FKPA"/>
    <property type="match status" value="1"/>
</dbReference>
<dbReference type="EC" id="5.2.1.8" evidence="2 5"/>
<evidence type="ECO:0000256" key="1">
    <source>
        <dbReference type="ARBA" id="ARBA00000971"/>
    </source>
</evidence>
<dbReference type="AlphaFoldDB" id="A0A7R8WT97"/>
<dbReference type="Gene3D" id="3.10.50.40">
    <property type="match status" value="3"/>
</dbReference>
<dbReference type="PANTHER" id="PTHR43811:SF19">
    <property type="entry name" value="39 KDA FK506-BINDING NUCLEAR PROTEIN"/>
    <property type="match status" value="1"/>
</dbReference>
<dbReference type="PROSITE" id="PS50059">
    <property type="entry name" value="FKBP_PPIASE"/>
    <property type="match status" value="3"/>
</dbReference>
<evidence type="ECO:0000256" key="2">
    <source>
        <dbReference type="ARBA" id="ARBA00013194"/>
    </source>
</evidence>
<keyword evidence="3 5" id="KW-0697">Rotamase</keyword>
<keyword evidence="4 5" id="KW-0413">Isomerase</keyword>
<evidence type="ECO:0000256" key="4">
    <source>
        <dbReference type="ARBA" id="ARBA00023235"/>
    </source>
</evidence>
<dbReference type="OrthoDB" id="433738at2759"/>
<dbReference type="Pfam" id="PF00254">
    <property type="entry name" value="FKBP_C"/>
    <property type="match status" value="3"/>
</dbReference>
<sequence length="687" mass="75354">MLAVACNNGGKSKDAILADEKLKVSYALGLTVAENVKKSLVEQELMDTIFNREAFVQAFEAYLTDSTKAYMTVDSAAVFADNYMQGAYQKWGEANEKVSAKYVDDHKKDFEVTESGLLYKELQAGTGDKKPTLEDMVKVKYTGKTTSGKVFDSTEQEGRGPAVFPLGQVIPGWKEGLQLMTVGSKYRFIIPASLAYGPQGPAEIGPNQALDFEVELLEINPEPPKQPALPPGAQPGAEAPQAEVQLSEQDLEKDEKLKVSYALGMTVASNVKASILDQPLLDTLFDQRAFLQAFETFLIDSSNTILTIETAETFADNYFQEAYQKWGDANEKASEKFIEDHKKDFKVTESGLMYKVLKAGNGNKRPTEEDVVKVKYTGRTPDGKVFDSTEQDGRGPAEFPLRQVIPGWVEGLQLMTEGAKFRFILPATLAYGPQGPPEIGPNQALDFEVELLEINPESPASIYDAAIEFEEGAIDDVSKEDLEKDEKLKASYAIGVNIAESVKATMLSQKVYDSIINKEVLVQAFVTQMSDSANSVMTAQESQAFVMSFMQNVMKKAGDANAERSAKYIADNKKNFKVTQSGLLYKQLKAGKGAKPTLNDVVKVRYTGKTPDGKVFDSTEQEGRGPATFPLANVIEGWKEGLQLMPVGSKFRFIIPADLAYGANGPQQIGANQALDFEVELLEINPK</sequence>
<reference evidence="7" key="1">
    <citation type="submission" date="2020-11" db="EMBL/GenBank/DDBJ databases">
        <authorList>
            <person name="Tran Van P."/>
        </authorList>
    </citation>
    <scope>NUCLEOTIDE SEQUENCE</scope>
</reference>
<proteinExistence type="predicted"/>
<organism evidence="7">
    <name type="scientific">Cyprideis torosa</name>
    <dbReference type="NCBI Taxonomy" id="163714"/>
    <lineage>
        <taxon>Eukaryota</taxon>
        <taxon>Metazoa</taxon>
        <taxon>Ecdysozoa</taxon>
        <taxon>Arthropoda</taxon>
        <taxon>Crustacea</taxon>
        <taxon>Oligostraca</taxon>
        <taxon>Ostracoda</taxon>
        <taxon>Podocopa</taxon>
        <taxon>Podocopida</taxon>
        <taxon>Cytherocopina</taxon>
        <taxon>Cytheroidea</taxon>
        <taxon>Cytherideidae</taxon>
        <taxon>Cyprideis</taxon>
    </lineage>
</organism>
<dbReference type="SUPFAM" id="SSF54534">
    <property type="entry name" value="FKBP-like"/>
    <property type="match status" value="3"/>
</dbReference>
<evidence type="ECO:0000256" key="5">
    <source>
        <dbReference type="PROSITE-ProRule" id="PRU00277"/>
    </source>
</evidence>
<evidence type="ECO:0000313" key="7">
    <source>
        <dbReference type="EMBL" id="CAD7234128.1"/>
    </source>
</evidence>
<comment type="catalytic activity">
    <reaction evidence="1 5">
        <text>[protein]-peptidylproline (omega=180) = [protein]-peptidylproline (omega=0)</text>
        <dbReference type="Rhea" id="RHEA:16237"/>
        <dbReference type="Rhea" id="RHEA-COMP:10747"/>
        <dbReference type="Rhea" id="RHEA-COMP:10748"/>
        <dbReference type="ChEBI" id="CHEBI:83833"/>
        <dbReference type="ChEBI" id="CHEBI:83834"/>
        <dbReference type="EC" id="5.2.1.8"/>
    </reaction>
</comment>
<dbReference type="GO" id="GO:0006457">
    <property type="term" value="P:protein folding"/>
    <property type="evidence" value="ECO:0007669"/>
    <property type="project" value="InterPro"/>
</dbReference>
<accession>A0A7R8WT97</accession>
<dbReference type="InterPro" id="IPR001179">
    <property type="entry name" value="PPIase_FKBP_dom"/>
</dbReference>
<evidence type="ECO:0000256" key="3">
    <source>
        <dbReference type="ARBA" id="ARBA00023110"/>
    </source>
</evidence>
<evidence type="ECO:0000256" key="6">
    <source>
        <dbReference type="SAM" id="MobiDB-lite"/>
    </source>
</evidence>
<feature type="compositionally biased region" description="Pro residues" evidence="6">
    <location>
        <begin position="221"/>
        <end position="233"/>
    </location>
</feature>
<dbReference type="InterPro" id="IPR000774">
    <property type="entry name" value="PPIase_FKBP_N"/>
</dbReference>
<dbReference type="EMBL" id="OB667825">
    <property type="protein sequence ID" value="CAD7234128.1"/>
    <property type="molecule type" value="Genomic_DNA"/>
</dbReference>
<dbReference type="InterPro" id="IPR036944">
    <property type="entry name" value="PPIase_FKBP_N_sf"/>
</dbReference>
<name>A0A7R8WT97_9CRUS</name>
<dbReference type="InterPro" id="IPR046357">
    <property type="entry name" value="PPIase_dom_sf"/>
</dbReference>
<dbReference type="Pfam" id="PF01346">
    <property type="entry name" value="FKBP_N"/>
    <property type="match status" value="3"/>
</dbReference>
<gene>
    <name evidence="7" type="ORF">CTOB1V02_LOCUS11946</name>
</gene>
<feature type="region of interest" description="Disordered" evidence="6">
    <location>
        <begin position="221"/>
        <end position="251"/>
    </location>
</feature>
<dbReference type="Gene3D" id="1.10.287.460">
    <property type="entry name" value="Peptidyl-prolyl cis-trans isomerase, FKBP-type, N-terminal domain"/>
    <property type="match status" value="3"/>
</dbReference>
<dbReference type="GO" id="GO:0003755">
    <property type="term" value="F:peptidyl-prolyl cis-trans isomerase activity"/>
    <property type="evidence" value="ECO:0007669"/>
    <property type="project" value="UniProtKB-KW"/>
</dbReference>